<dbReference type="OrthoDB" id="374990at2759"/>
<evidence type="ECO:0000313" key="2">
    <source>
        <dbReference type="Proteomes" id="UP000220158"/>
    </source>
</evidence>
<dbReference type="VEuPathDB" id="PlasmoDB:PRELSG_0939600"/>
<organism evidence="1 2">
    <name type="scientific">Plasmodium relictum</name>
    <dbReference type="NCBI Taxonomy" id="85471"/>
    <lineage>
        <taxon>Eukaryota</taxon>
        <taxon>Sar</taxon>
        <taxon>Alveolata</taxon>
        <taxon>Apicomplexa</taxon>
        <taxon>Aconoidasida</taxon>
        <taxon>Haemosporida</taxon>
        <taxon>Plasmodiidae</taxon>
        <taxon>Plasmodium</taxon>
        <taxon>Plasmodium (Haemamoeba)</taxon>
    </lineage>
</organism>
<protein>
    <submittedName>
        <fullName evidence="1">Uncharacterized protein</fullName>
    </submittedName>
</protein>
<accession>A0A1J1H6X8</accession>
<gene>
    <name evidence="1" type="ORF">PRELSG_0939600</name>
</gene>
<dbReference type="GeneID" id="39736409"/>
<keyword evidence="2" id="KW-1185">Reference proteome</keyword>
<evidence type="ECO:0000313" key="1">
    <source>
        <dbReference type="EMBL" id="CRH00293.1"/>
    </source>
</evidence>
<dbReference type="OMA" id="YCANKLN"/>
<dbReference type="AlphaFoldDB" id="A0A1J1H6X8"/>
<dbReference type="RefSeq" id="XP_028533296.1">
    <property type="nucleotide sequence ID" value="XM_028676848.1"/>
</dbReference>
<proteinExistence type="predicted"/>
<name>A0A1J1H6X8_PLARL</name>
<dbReference type="Proteomes" id="UP000220158">
    <property type="component" value="Chromosome 9"/>
</dbReference>
<dbReference type="EMBL" id="LN835304">
    <property type="protein sequence ID" value="CRH00293.1"/>
    <property type="molecule type" value="Genomic_DNA"/>
</dbReference>
<sequence length="242" mass="28811">MLLNKDDSTKFSVFLNLFRARVNLLEIKKRNEIAIQKKKIHFMLLNNEIEKAHENICIMLRNDIIHEVCKKLITQCNDFNSIMFFKKKSDSSDELKKCLRNILYCSNKLNISNTENLRNNFIKIFGKKYIELIETDFILIDQNIISLINKYNFSYKEIEEVENMLLNKMNIPINVRRHCFCETCNPTQNDNVLCDLNKNDILEIVNKYSQCAECIFDNKRKEIFKNIEKQLILKLNKNLLKN</sequence>
<reference evidence="1 2" key="1">
    <citation type="submission" date="2015-04" db="EMBL/GenBank/DDBJ databases">
        <authorList>
            <consortium name="Pathogen Informatics"/>
        </authorList>
    </citation>
    <scope>NUCLEOTIDE SEQUENCE [LARGE SCALE GENOMIC DNA]</scope>
    <source>
        <strain evidence="1 2">SGS1</strain>
    </source>
</reference>
<dbReference type="InterPro" id="IPR042277">
    <property type="entry name" value="IST1-like"/>
</dbReference>
<dbReference type="KEGG" id="prel:PRELSG_0939600"/>
<dbReference type="Gene3D" id="1.20.1260.60">
    <property type="entry name" value="Vacuolar protein sorting-associated protein Ist1"/>
    <property type="match status" value="1"/>
</dbReference>